<feature type="region of interest" description="Disordered" evidence="1">
    <location>
        <begin position="1"/>
        <end position="68"/>
    </location>
</feature>
<gene>
    <name evidence="2" type="ORF">DPX16_4126</name>
</gene>
<organism evidence="2 3">
    <name type="scientific">Anabarilius grahami</name>
    <name type="common">Kanglang fish</name>
    <name type="synonym">Barilius grahami</name>
    <dbReference type="NCBI Taxonomy" id="495550"/>
    <lineage>
        <taxon>Eukaryota</taxon>
        <taxon>Metazoa</taxon>
        <taxon>Chordata</taxon>
        <taxon>Craniata</taxon>
        <taxon>Vertebrata</taxon>
        <taxon>Euteleostomi</taxon>
        <taxon>Actinopterygii</taxon>
        <taxon>Neopterygii</taxon>
        <taxon>Teleostei</taxon>
        <taxon>Ostariophysi</taxon>
        <taxon>Cypriniformes</taxon>
        <taxon>Xenocyprididae</taxon>
        <taxon>Xenocypridinae</taxon>
        <taxon>Xenocypridinae incertae sedis</taxon>
        <taxon>Anabarilius</taxon>
    </lineage>
</organism>
<feature type="compositionally biased region" description="Basic and acidic residues" evidence="1">
    <location>
        <begin position="101"/>
        <end position="114"/>
    </location>
</feature>
<feature type="compositionally biased region" description="Basic and acidic residues" evidence="1">
    <location>
        <begin position="17"/>
        <end position="27"/>
    </location>
</feature>
<keyword evidence="3" id="KW-1185">Reference proteome</keyword>
<name>A0A3N0XYF2_ANAGA</name>
<dbReference type="AlphaFoldDB" id="A0A3N0XYF2"/>
<proteinExistence type="predicted"/>
<feature type="compositionally biased region" description="Gly residues" evidence="1">
    <location>
        <begin position="175"/>
        <end position="185"/>
    </location>
</feature>
<feature type="compositionally biased region" description="Basic and acidic residues" evidence="1">
    <location>
        <begin position="1"/>
        <end position="10"/>
    </location>
</feature>
<accession>A0A3N0XYF2</accession>
<comment type="caution">
    <text evidence="2">The sequence shown here is derived from an EMBL/GenBank/DDBJ whole genome shotgun (WGS) entry which is preliminary data.</text>
</comment>
<protein>
    <submittedName>
        <fullName evidence="2">Uncharacterized protein</fullName>
    </submittedName>
</protein>
<dbReference type="Proteomes" id="UP000281406">
    <property type="component" value="Unassembled WGS sequence"/>
</dbReference>
<sequence>MAAADKRHVLEEDEDEEKQKTARETPDGVKYNCTTTKKYKKKKNSREEERRGETLSMSLARQGEKQREVCDRTALLTRAPANAEQIQLCPPIRLPTSAPLPKERERAGERRRESCGVQGRPPLAAVQEEGWLHLELPLTVSEEDELVGRERERERERKGVGLVPTRRVPVRTVGQGKGGGRGGACAKGNFSGSSDREHEPE</sequence>
<feature type="compositionally biased region" description="Basic and acidic residues" evidence="1">
    <location>
        <begin position="146"/>
        <end position="159"/>
    </location>
</feature>
<feature type="region of interest" description="Disordered" evidence="1">
    <location>
        <begin position="87"/>
        <end position="121"/>
    </location>
</feature>
<evidence type="ECO:0000313" key="2">
    <source>
        <dbReference type="EMBL" id="ROK31175.1"/>
    </source>
</evidence>
<reference evidence="2 3" key="1">
    <citation type="submission" date="2018-10" db="EMBL/GenBank/DDBJ databases">
        <title>Genome assembly for a Yunnan-Guizhou Plateau 3E fish, Anabarilius grahami (Regan), and its evolutionary and genetic applications.</title>
        <authorList>
            <person name="Jiang W."/>
        </authorList>
    </citation>
    <scope>NUCLEOTIDE SEQUENCE [LARGE SCALE GENOMIC DNA]</scope>
    <source>
        <strain evidence="2">AG-KIZ</strain>
        <tissue evidence="2">Muscle</tissue>
    </source>
</reference>
<dbReference type="EMBL" id="RJVU01057277">
    <property type="protein sequence ID" value="ROK31175.1"/>
    <property type="molecule type" value="Genomic_DNA"/>
</dbReference>
<feature type="region of interest" description="Disordered" evidence="1">
    <location>
        <begin position="141"/>
        <end position="201"/>
    </location>
</feature>
<evidence type="ECO:0000313" key="3">
    <source>
        <dbReference type="Proteomes" id="UP000281406"/>
    </source>
</evidence>
<evidence type="ECO:0000256" key="1">
    <source>
        <dbReference type="SAM" id="MobiDB-lite"/>
    </source>
</evidence>
<feature type="compositionally biased region" description="Low complexity" evidence="1">
    <location>
        <begin position="160"/>
        <end position="174"/>
    </location>
</feature>